<dbReference type="InterPro" id="IPR020841">
    <property type="entry name" value="PKS_Beta-ketoAc_synthase_dom"/>
</dbReference>
<dbReference type="InterPro" id="IPR000794">
    <property type="entry name" value="Beta-ketoacyl_synthase"/>
</dbReference>
<dbReference type="InterPro" id="IPR014031">
    <property type="entry name" value="Ketoacyl_synth_C"/>
</dbReference>
<sequence length="375" mass="37984">MHAPPSETGTSAAVTGAAMTTCFGDTDRTVDALLAGESGVAPLRGMDTEAMGVVYGYPIADGDESQSRASGWLTGVIRDATAGLELDGRRVAVVVGSGLRELRSLERWHRDGAAFGVRQLHFDEAVRAALPGVAEVLTVSNACSASGYALAVGMDLLSADEADVVVAAGTDSRTESMLTMIGKIGDELTAAVEPFDVDRTGVLLGEGAAAVVIEREARTPLGWIRSVGLTCDAHHETAPDQAGVVGAMRDAHERAGVTPADIGLVVAHGTGTALNDPTEAGALTETFGTSRPQITAIKGATGHTSGGASLMNTIVALTAMRTGTIPAVTGLRTPIEQAAGLNLVVGDAAPTTATLAQVDAFGFGGVNAVTVVEVA</sequence>
<dbReference type="SUPFAM" id="SSF53901">
    <property type="entry name" value="Thiolase-like"/>
    <property type="match status" value="2"/>
</dbReference>
<evidence type="ECO:0000313" key="5">
    <source>
        <dbReference type="EMBL" id="GAA1229174.1"/>
    </source>
</evidence>
<dbReference type="EMBL" id="BAAALN010000003">
    <property type="protein sequence ID" value="GAA1229174.1"/>
    <property type="molecule type" value="Genomic_DNA"/>
</dbReference>
<dbReference type="Pfam" id="PF00109">
    <property type="entry name" value="ketoacyl-synt"/>
    <property type="match status" value="1"/>
</dbReference>
<dbReference type="PANTHER" id="PTHR11712">
    <property type="entry name" value="POLYKETIDE SYNTHASE-RELATED"/>
    <property type="match status" value="1"/>
</dbReference>
<dbReference type="PROSITE" id="PS52004">
    <property type="entry name" value="KS3_2"/>
    <property type="match status" value="1"/>
</dbReference>
<organism evidence="5 6">
    <name type="scientific">Prauserella halophila</name>
    <dbReference type="NCBI Taxonomy" id="185641"/>
    <lineage>
        <taxon>Bacteria</taxon>
        <taxon>Bacillati</taxon>
        <taxon>Actinomycetota</taxon>
        <taxon>Actinomycetes</taxon>
        <taxon>Pseudonocardiales</taxon>
        <taxon>Pseudonocardiaceae</taxon>
        <taxon>Prauserella</taxon>
    </lineage>
</organism>
<dbReference type="PANTHER" id="PTHR11712:SF347">
    <property type="entry name" value="BETA KETOACYL-ACYL CARRIER PROTEIN SYNTHASE"/>
    <property type="match status" value="1"/>
</dbReference>
<evidence type="ECO:0000256" key="2">
    <source>
        <dbReference type="ARBA" id="ARBA00022679"/>
    </source>
</evidence>
<comment type="similarity">
    <text evidence="1 3">Belongs to the thiolase-like superfamily. Beta-ketoacyl-ACP synthases family.</text>
</comment>
<accession>A0ABN1W277</accession>
<name>A0ABN1W277_9PSEU</name>
<keyword evidence="2 3" id="KW-0808">Transferase</keyword>
<feature type="domain" description="Ketosynthase family 3 (KS3)" evidence="4">
    <location>
        <begin position="1"/>
        <end position="374"/>
    </location>
</feature>
<dbReference type="Proteomes" id="UP001500653">
    <property type="component" value="Unassembled WGS sequence"/>
</dbReference>
<comment type="caution">
    <text evidence="5">The sequence shown here is derived from an EMBL/GenBank/DDBJ whole genome shotgun (WGS) entry which is preliminary data.</text>
</comment>
<evidence type="ECO:0000256" key="3">
    <source>
        <dbReference type="RuleBase" id="RU003694"/>
    </source>
</evidence>
<keyword evidence="6" id="KW-1185">Reference proteome</keyword>
<evidence type="ECO:0000313" key="6">
    <source>
        <dbReference type="Proteomes" id="UP001500653"/>
    </source>
</evidence>
<reference evidence="5 6" key="1">
    <citation type="journal article" date="2019" name="Int. J. Syst. Evol. Microbiol.">
        <title>The Global Catalogue of Microorganisms (GCM) 10K type strain sequencing project: providing services to taxonomists for standard genome sequencing and annotation.</title>
        <authorList>
            <consortium name="The Broad Institute Genomics Platform"/>
            <consortium name="The Broad Institute Genome Sequencing Center for Infectious Disease"/>
            <person name="Wu L."/>
            <person name="Ma J."/>
        </authorList>
    </citation>
    <scope>NUCLEOTIDE SEQUENCE [LARGE SCALE GENOMIC DNA]</scope>
    <source>
        <strain evidence="5 6">JCM 13023</strain>
    </source>
</reference>
<evidence type="ECO:0000256" key="1">
    <source>
        <dbReference type="ARBA" id="ARBA00008467"/>
    </source>
</evidence>
<dbReference type="Gene3D" id="3.40.47.10">
    <property type="match status" value="1"/>
</dbReference>
<evidence type="ECO:0000259" key="4">
    <source>
        <dbReference type="PROSITE" id="PS52004"/>
    </source>
</evidence>
<dbReference type="InterPro" id="IPR014030">
    <property type="entry name" value="Ketoacyl_synth_N"/>
</dbReference>
<gene>
    <name evidence="5" type="ORF">GCM10009676_09610</name>
</gene>
<protein>
    <submittedName>
        <fullName evidence="5">Beta-ketoacyl-[acyl-carrier-protein] synthase family protein</fullName>
    </submittedName>
</protein>
<proteinExistence type="inferred from homology"/>
<dbReference type="InterPro" id="IPR016039">
    <property type="entry name" value="Thiolase-like"/>
</dbReference>
<dbReference type="SMART" id="SM00825">
    <property type="entry name" value="PKS_KS"/>
    <property type="match status" value="1"/>
</dbReference>
<dbReference type="Pfam" id="PF02801">
    <property type="entry name" value="Ketoacyl-synt_C"/>
    <property type="match status" value="1"/>
</dbReference>